<feature type="compositionally biased region" description="Basic and acidic residues" evidence="10">
    <location>
        <begin position="747"/>
        <end position="756"/>
    </location>
</feature>
<evidence type="ECO:0000256" key="5">
    <source>
        <dbReference type="ARBA" id="ARBA00022737"/>
    </source>
</evidence>
<evidence type="ECO:0000313" key="13">
    <source>
        <dbReference type="Proteomes" id="UP001148786"/>
    </source>
</evidence>
<keyword evidence="13" id="KW-1185">Reference proteome</keyword>
<organism evidence="12 13">
    <name type="scientific">Agrocybe chaxingu</name>
    <dbReference type="NCBI Taxonomy" id="84603"/>
    <lineage>
        <taxon>Eukaryota</taxon>
        <taxon>Fungi</taxon>
        <taxon>Dikarya</taxon>
        <taxon>Basidiomycota</taxon>
        <taxon>Agaricomycotina</taxon>
        <taxon>Agaricomycetes</taxon>
        <taxon>Agaricomycetidae</taxon>
        <taxon>Agaricales</taxon>
        <taxon>Agaricineae</taxon>
        <taxon>Strophariaceae</taxon>
        <taxon>Agrocybe</taxon>
    </lineage>
</organism>
<feature type="domain" description="RRM" evidence="11">
    <location>
        <begin position="232"/>
        <end position="310"/>
    </location>
</feature>
<keyword evidence="5" id="KW-0677">Repeat</keyword>
<dbReference type="SMART" id="SM00360">
    <property type="entry name" value="RRM"/>
    <property type="match status" value="5"/>
</dbReference>
<evidence type="ECO:0000256" key="2">
    <source>
        <dbReference type="ARBA" id="ARBA00008033"/>
    </source>
</evidence>
<dbReference type="Pfam" id="PF00076">
    <property type="entry name" value="RRM_1"/>
    <property type="match status" value="5"/>
</dbReference>
<feature type="domain" description="RRM" evidence="11">
    <location>
        <begin position="2"/>
        <end position="83"/>
    </location>
</feature>
<dbReference type="GO" id="GO:0003729">
    <property type="term" value="F:mRNA binding"/>
    <property type="evidence" value="ECO:0007669"/>
    <property type="project" value="TreeGrafter"/>
</dbReference>
<evidence type="ECO:0000259" key="11">
    <source>
        <dbReference type="PROSITE" id="PS50102"/>
    </source>
</evidence>
<evidence type="ECO:0000256" key="7">
    <source>
        <dbReference type="ARBA" id="ARBA00023242"/>
    </source>
</evidence>
<dbReference type="InterPro" id="IPR035979">
    <property type="entry name" value="RBD_domain_sf"/>
</dbReference>
<sequence>MSRLIVKNLPPYVTPAKLKEHFERKGAPPGTLTDVKVSSKPDGTSRRFGFVGFKSDHEALAAQKYFDRTFIDSTRISVQVTEGAKDAPAPRPNKRRRLDPPEANLMTHSASSAFDSKRSKSVPSAVVNGKLEEFMKVMKPKKGPAWANEATSQPPVAISSNDEAMPIEHEQPQGNLSDLEWMRQRMSKAVDERVFEQSDDDELQAEALSTQEPAPEPATSKDPTKEAILEISRLFVRNLSFACTNEELADLFKPFGEISQVHVPLDSTTKQRKGVAYVTFAQPASALAAYEALDKKSFQGRLLHILAAADRRPKVELVEGEGRKKTVKDEKAGKRKAAAGKEFNWSMLYMNSDAVASSIAARMNIDKSEILNPESGDNAAVKLALAETHIIQETKSYLEGEGVLLSSFSSKARSDTTILVKNIPYGTTAEQIRELFEPHGTLSRVLVPPAGTMAVVEYERADEAAKGFRAVAYRRLGNTIIYLEKGPFGMFSDSPSSSKVPESSTKVPGPSTAIPPIRTSDQTLNDEENGEQSIQGGTTLYVKNLSFATTQDRLRKVFAHLPSFSFARVQTKPDPKRPEARLSMGYGFIGFKDTEGAKKALKSLNGFVLDGHSLNVSFAGRGTEDDAKTKDHTGSSSSQSRTTKMIVKNVPFEATKKDIRDLFGSHGHLKSVRLPKKFDSRSRGFAFLEFVSRHEAENAYDTLRHTHLLGRHLVLEWAEEAEQDLDALRKKAGVGYGGGKAMPGQKRKLDLGKTADEDVEDLEA</sequence>
<dbReference type="CDD" id="cd12320">
    <property type="entry name" value="RRM6_RBM19_RRM5_MRD1"/>
    <property type="match status" value="1"/>
</dbReference>
<keyword evidence="6 9" id="KW-0694">RNA-binding</keyword>
<dbReference type="InterPro" id="IPR012677">
    <property type="entry name" value="Nucleotide-bd_a/b_plait_sf"/>
</dbReference>
<dbReference type="SUPFAM" id="SSF54928">
    <property type="entry name" value="RNA-binding domain, RBD"/>
    <property type="match status" value="4"/>
</dbReference>
<evidence type="ECO:0000256" key="8">
    <source>
        <dbReference type="ARBA" id="ARBA00023274"/>
    </source>
</evidence>
<dbReference type="PANTHER" id="PTHR48025:SF1">
    <property type="entry name" value="RRM DOMAIN-CONTAINING PROTEIN"/>
    <property type="match status" value="1"/>
</dbReference>
<comment type="caution">
    <text evidence="12">The sequence shown here is derived from an EMBL/GenBank/DDBJ whole genome shotgun (WGS) entry which is preliminary data.</text>
</comment>
<dbReference type="OrthoDB" id="439639at2759"/>
<evidence type="ECO:0000256" key="9">
    <source>
        <dbReference type="PROSITE-ProRule" id="PRU00176"/>
    </source>
</evidence>
<accession>A0A9W8MWV0</accession>
<dbReference type="AlphaFoldDB" id="A0A9W8MWV0"/>
<feature type="region of interest" description="Disordered" evidence="10">
    <location>
        <begin position="493"/>
        <end position="535"/>
    </location>
</feature>
<dbReference type="EMBL" id="JANKHO010000526">
    <property type="protein sequence ID" value="KAJ3508849.1"/>
    <property type="molecule type" value="Genomic_DNA"/>
</dbReference>
<feature type="region of interest" description="Disordered" evidence="10">
    <location>
        <begin position="81"/>
        <end position="101"/>
    </location>
</feature>
<dbReference type="CDD" id="cd12316">
    <property type="entry name" value="RRM3_RBM19_RRM2_MRD1"/>
    <property type="match status" value="1"/>
</dbReference>
<evidence type="ECO:0000256" key="4">
    <source>
        <dbReference type="ARBA" id="ARBA00022552"/>
    </source>
</evidence>
<evidence type="ECO:0000256" key="3">
    <source>
        <dbReference type="ARBA" id="ARBA00013428"/>
    </source>
</evidence>
<gene>
    <name evidence="12" type="ORF">NLJ89_g5531</name>
</gene>
<feature type="compositionally biased region" description="Basic and acidic residues" evidence="10">
    <location>
        <begin position="622"/>
        <end position="633"/>
    </location>
</feature>
<keyword evidence="8" id="KW-0687">Ribonucleoprotein</keyword>
<dbReference type="GO" id="GO:0006364">
    <property type="term" value="P:rRNA processing"/>
    <property type="evidence" value="ECO:0007669"/>
    <property type="project" value="UniProtKB-KW"/>
</dbReference>
<feature type="domain" description="RRM" evidence="11">
    <location>
        <begin position="416"/>
        <end position="488"/>
    </location>
</feature>
<dbReference type="InterPro" id="IPR000504">
    <property type="entry name" value="RRM_dom"/>
</dbReference>
<evidence type="ECO:0000313" key="12">
    <source>
        <dbReference type="EMBL" id="KAJ3508849.1"/>
    </source>
</evidence>
<feature type="region of interest" description="Disordered" evidence="10">
    <location>
        <begin position="734"/>
        <end position="764"/>
    </location>
</feature>
<dbReference type="InterPro" id="IPR050502">
    <property type="entry name" value="Euk_RNA-bind_prot"/>
</dbReference>
<evidence type="ECO:0000256" key="6">
    <source>
        <dbReference type="ARBA" id="ARBA00022884"/>
    </source>
</evidence>
<proteinExistence type="inferred from homology"/>
<reference evidence="12" key="1">
    <citation type="submission" date="2022-07" db="EMBL/GenBank/DDBJ databases">
        <title>Genome Sequence of Agrocybe chaxingu.</title>
        <authorList>
            <person name="Buettner E."/>
        </authorList>
    </citation>
    <scope>NUCLEOTIDE SEQUENCE</scope>
    <source>
        <strain evidence="12">MP-N11</strain>
    </source>
</reference>
<feature type="domain" description="RRM" evidence="11">
    <location>
        <begin position="538"/>
        <end position="621"/>
    </location>
</feature>
<keyword evidence="4" id="KW-0698">rRNA processing</keyword>
<comment type="subcellular location">
    <subcellularLocation>
        <location evidence="1">Nucleus</location>
    </subcellularLocation>
</comment>
<evidence type="ECO:0000256" key="1">
    <source>
        <dbReference type="ARBA" id="ARBA00004123"/>
    </source>
</evidence>
<dbReference type="Gene3D" id="3.30.70.330">
    <property type="match status" value="5"/>
</dbReference>
<feature type="compositionally biased region" description="Low complexity" evidence="10">
    <location>
        <begin position="493"/>
        <end position="508"/>
    </location>
</feature>
<dbReference type="GO" id="GO:1990904">
    <property type="term" value="C:ribonucleoprotein complex"/>
    <property type="evidence" value="ECO:0007669"/>
    <property type="project" value="UniProtKB-KW"/>
</dbReference>
<evidence type="ECO:0000256" key="10">
    <source>
        <dbReference type="SAM" id="MobiDB-lite"/>
    </source>
</evidence>
<dbReference type="PROSITE" id="PS50102">
    <property type="entry name" value="RRM"/>
    <property type="match status" value="5"/>
</dbReference>
<dbReference type="CDD" id="cd12568">
    <property type="entry name" value="RRM3_MRD1"/>
    <property type="match status" value="1"/>
</dbReference>
<feature type="region of interest" description="Disordered" evidence="10">
    <location>
        <begin position="620"/>
        <end position="642"/>
    </location>
</feature>
<dbReference type="Proteomes" id="UP001148786">
    <property type="component" value="Unassembled WGS sequence"/>
</dbReference>
<keyword evidence="7" id="KW-0539">Nucleus</keyword>
<feature type="region of interest" description="Disordered" evidence="10">
    <location>
        <begin position="192"/>
        <end position="224"/>
    </location>
</feature>
<name>A0A9W8MWV0_9AGAR</name>
<protein>
    <recommendedName>
        <fullName evidence="3">Multiple RNA-binding domain-containing protein 1</fullName>
    </recommendedName>
</protein>
<dbReference type="GO" id="GO:0005634">
    <property type="term" value="C:nucleus"/>
    <property type="evidence" value="ECO:0007669"/>
    <property type="project" value="UniProtKB-SubCell"/>
</dbReference>
<dbReference type="PANTHER" id="PTHR48025">
    <property type="entry name" value="OS02G0815200 PROTEIN"/>
    <property type="match status" value="1"/>
</dbReference>
<comment type="similarity">
    <text evidence="2">Belongs to the RRM MRD1 family.</text>
</comment>
<dbReference type="InterPro" id="IPR034482">
    <property type="entry name" value="Mrd1_RRM3"/>
</dbReference>
<feature type="domain" description="RRM" evidence="11">
    <location>
        <begin position="643"/>
        <end position="720"/>
    </location>
</feature>
<feature type="region of interest" description="Disordered" evidence="10">
    <location>
        <begin position="21"/>
        <end position="42"/>
    </location>
</feature>
<dbReference type="CDD" id="cd12565">
    <property type="entry name" value="RRM1_MRD1"/>
    <property type="match status" value="1"/>
</dbReference>